<feature type="compositionally biased region" description="Low complexity" evidence="1">
    <location>
        <begin position="115"/>
        <end position="140"/>
    </location>
</feature>
<sequence length="150" mass="17014">MESQQTGSLKPSKAKGKGKQSQRIWTVREEEGFLVCMLEEFKVGNYYLERTKLRVKWQRMRLKFEKMLLMMQLINPVMKNHLLAPMIATFLGIQMECLCLEVPDFMDLSAGGSQNASPSTPTSNANATTPPTNASASTTTRPLKKVNWLW</sequence>
<feature type="region of interest" description="Disordered" evidence="1">
    <location>
        <begin position="1"/>
        <end position="21"/>
    </location>
</feature>
<dbReference type="EMBL" id="BJWL01000020">
    <property type="protein sequence ID" value="GFZ09216.1"/>
    <property type="molecule type" value="Genomic_DNA"/>
</dbReference>
<accession>A0A7J0GEH9</accession>
<evidence type="ECO:0000256" key="1">
    <source>
        <dbReference type="SAM" id="MobiDB-lite"/>
    </source>
</evidence>
<dbReference type="AlphaFoldDB" id="A0A7J0GEH9"/>
<feature type="region of interest" description="Disordered" evidence="1">
    <location>
        <begin position="111"/>
        <end position="142"/>
    </location>
</feature>
<dbReference type="Proteomes" id="UP000585474">
    <property type="component" value="Unassembled WGS sequence"/>
</dbReference>
<organism evidence="2 3">
    <name type="scientific">Actinidia rufa</name>
    <dbReference type="NCBI Taxonomy" id="165716"/>
    <lineage>
        <taxon>Eukaryota</taxon>
        <taxon>Viridiplantae</taxon>
        <taxon>Streptophyta</taxon>
        <taxon>Embryophyta</taxon>
        <taxon>Tracheophyta</taxon>
        <taxon>Spermatophyta</taxon>
        <taxon>Magnoliopsida</taxon>
        <taxon>eudicotyledons</taxon>
        <taxon>Gunneridae</taxon>
        <taxon>Pentapetalae</taxon>
        <taxon>asterids</taxon>
        <taxon>Ericales</taxon>
        <taxon>Actinidiaceae</taxon>
        <taxon>Actinidia</taxon>
    </lineage>
</organism>
<protein>
    <submittedName>
        <fullName evidence="2">Uncharacterized protein</fullName>
    </submittedName>
</protein>
<name>A0A7J0GEH9_9ERIC</name>
<reference evidence="2 3" key="1">
    <citation type="submission" date="2019-07" db="EMBL/GenBank/DDBJ databases">
        <title>De Novo Assembly of kiwifruit Actinidia rufa.</title>
        <authorList>
            <person name="Sugita-Konishi S."/>
            <person name="Sato K."/>
            <person name="Mori E."/>
            <person name="Abe Y."/>
            <person name="Kisaki G."/>
            <person name="Hamano K."/>
            <person name="Suezawa K."/>
            <person name="Otani M."/>
            <person name="Fukuda T."/>
            <person name="Manabe T."/>
            <person name="Gomi K."/>
            <person name="Tabuchi M."/>
            <person name="Akimitsu K."/>
            <person name="Kataoka I."/>
        </authorList>
    </citation>
    <scope>NUCLEOTIDE SEQUENCE [LARGE SCALE GENOMIC DNA]</scope>
    <source>
        <strain evidence="3">cv. Fuchu</strain>
    </source>
</reference>
<proteinExistence type="predicted"/>
<evidence type="ECO:0000313" key="3">
    <source>
        <dbReference type="Proteomes" id="UP000585474"/>
    </source>
</evidence>
<gene>
    <name evidence="2" type="ORF">Acr_20g0010240</name>
</gene>
<evidence type="ECO:0000313" key="2">
    <source>
        <dbReference type="EMBL" id="GFZ09216.1"/>
    </source>
</evidence>
<comment type="caution">
    <text evidence="2">The sequence shown here is derived from an EMBL/GenBank/DDBJ whole genome shotgun (WGS) entry which is preliminary data.</text>
</comment>
<dbReference type="OrthoDB" id="1414261at2759"/>
<keyword evidence="3" id="KW-1185">Reference proteome</keyword>